<reference evidence="3" key="1">
    <citation type="submission" date="2013-09" db="EMBL/GenBank/DDBJ databases">
        <title>Corchorus olitorius genome sequencing.</title>
        <authorList>
            <person name="Alam M."/>
            <person name="Haque M.S."/>
            <person name="Islam M.S."/>
            <person name="Emdad E.M."/>
            <person name="Islam M.M."/>
            <person name="Ahmed B."/>
            <person name="Halim A."/>
            <person name="Hossen Q.M.M."/>
            <person name="Hossain M.Z."/>
            <person name="Ahmed R."/>
            <person name="Khan M.M."/>
            <person name="Islam R."/>
            <person name="Rashid M.M."/>
            <person name="Khan S.A."/>
            <person name="Rahman M.S."/>
            <person name="Alam M."/>
            <person name="Yahiya A.S."/>
            <person name="Khan M.S."/>
            <person name="Azam M.S."/>
            <person name="Haque T."/>
            <person name="Lashkar M.Z.H."/>
            <person name="Akhand A.I."/>
            <person name="Morshed G."/>
            <person name="Roy S."/>
            <person name="Uddin K.S."/>
            <person name="Rabeya T."/>
            <person name="Hossain A.S."/>
            <person name="Chowdhury A."/>
            <person name="Snigdha A.R."/>
            <person name="Mortoza M.S."/>
            <person name="Matin S.A."/>
            <person name="Hoque S.M.E."/>
            <person name="Islam M.K."/>
            <person name="Roy D.K."/>
            <person name="Haider R."/>
            <person name="Moosa M.M."/>
            <person name="Elias S.M."/>
            <person name="Hasan A.M."/>
            <person name="Jahan S."/>
            <person name="Shafiuddin M."/>
            <person name="Mahmood N."/>
            <person name="Shommy N.S."/>
        </authorList>
    </citation>
    <scope>NUCLEOTIDE SEQUENCE [LARGE SCALE GENOMIC DNA]</scope>
    <source>
        <strain evidence="3">cv. O-4</strain>
    </source>
</reference>
<dbReference type="Proteomes" id="UP000187203">
    <property type="component" value="Unassembled WGS sequence"/>
</dbReference>
<dbReference type="EMBL" id="AWUE01011821">
    <property type="protein sequence ID" value="OMP10450.1"/>
    <property type="molecule type" value="Genomic_DNA"/>
</dbReference>
<evidence type="ECO:0000256" key="1">
    <source>
        <dbReference type="SAM" id="Phobius"/>
    </source>
</evidence>
<keyword evidence="3" id="KW-1185">Reference proteome</keyword>
<comment type="caution">
    <text evidence="2">The sequence shown here is derived from an EMBL/GenBank/DDBJ whole genome shotgun (WGS) entry which is preliminary data.</text>
</comment>
<dbReference type="AlphaFoldDB" id="A0A1R3KTP0"/>
<keyword evidence="1" id="KW-1133">Transmembrane helix</keyword>
<evidence type="ECO:0000313" key="3">
    <source>
        <dbReference type="Proteomes" id="UP000187203"/>
    </source>
</evidence>
<keyword evidence="1" id="KW-0812">Transmembrane</keyword>
<gene>
    <name evidence="2" type="ORF">COLO4_04497</name>
</gene>
<name>A0A1R3KTP0_9ROSI</name>
<accession>A0A1R3KTP0</accession>
<organism evidence="2 3">
    <name type="scientific">Corchorus olitorius</name>
    <dbReference type="NCBI Taxonomy" id="93759"/>
    <lineage>
        <taxon>Eukaryota</taxon>
        <taxon>Viridiplantae</taxon>
        <taxon>Streptophyta</taxon>
        <taxon>Embryophyta</taxon>
        <taxon>Tracheophyta</taxon>
        <taxon>Spermatophyta</taxon>
        <taxon>Magnoliopsida</taxon>
        <taxon>eudicotyledons</taxon>
        <taxon>Gunneridae</taxon>
        <taxon>Pentapetalae</taxon>
        <taxon>rosids</taxon>
        <taxon>malvids</taxon>
        <taxon>Malvales</taxon>
        <taxon>Malvaceae</taxon>
        <taxon>Grewioideae</taxon>
        <taxon>Apeibeae</taxon>
        <taxon>Corchorus</taxon>
    </lineage>
</organism>
<evidence type="ECO:0000313" key="2">
    <source>
        <dbReference type="EMBL" id="OMP10450.1"/>
    </source>
</evidence>
<proteinExistence type="predicted"/>
<sequence>MCLLCIPSSCSACCLTISSQMWDFIPVGIRWYHLDLAKLIGKGKVGKGSSMLWIGKGKVLPLAPMIPVGFVLLHYARRKVVPSEYVLLHFADWVVLNSPLPHSPLVQFPFFEHLVHYFPLLLLYYYLMRFLLLSVLQGSSSS</sequence>
<protein>
    <submittedName>
        <fullName evidence="2">Uncharacterized protein</fullName>
    </submittedName>
</protein>
<feature type="transmembrane region" description="Helical" evidence="1">
    <location>
        <begin position="114"/>
        <end position="136"/>
    </location>
</feature>
<keyword evidence="1" id="KW-0472">Membrane</keyword>